<dbReference type="InterPro" id="IPR035309">
    <property type="entry name" value="PSME4"/>
</dbReference>
<dbReference type="PANTHER" id="PTHR32170">
    <property type="entry name" value="PROTEASOME ACTIVATOR COMPLEX SUBUNIT 4"/>
    <property type="match status" value="1"/>
</dbReference>
<dbReference type="Pfam" id="PF23096">
    <property type="entry name" value="HEAT_PSME4"/>
    <property type="match status" value="1"/>
</dbReference>
<feature type="domain" description="Proteasome activator complex subunit 4-like HEAT repeat-like" evidence="1">
    <location>
        <begin position="3"/>
        <end position="113"/>
    </location>
</feature>
<name>A0A8J1UJI3_OWEFU</name>
<sequence length="124" mass="14228">LHFQGLFRNFGDTFLPVYKPHVERLVADTAHDTHDYSQRVGAEIIAGLVRGSKNWPYEKVTAMWEWLCPVLRTALNNMTVETVEDWGTCFATMSQDRDPRQFHPLFELLMEDPLRGVGGSFNDA</sequence>
<dbReference type="InterPro" id="IPR055455">
    <property type="entry name" value="HEAT_PSME4"/>
</dbReference>
<dbReference type="GO" id="GO:0005829">
    <property type="term" value="C:cytosol"/>
    <property type="evidence" value="ECO:0007669"/>
    <property type="project" value="TreeGrafter"/>
</dbReference>
<evidence type="ECO:0000313" key="3">
    <source>
        <dbReference type="Proteomes" id="UP000749559"/>
    </source>
</evidence>
<feature type="non-terminal residue" evidence="2">
    <location>
        <position position="1"/>
    </location>
</feature>
<comment type="caution">
    <text evidence="2">The sequence shown here is derived from an EMBL/GenBank/DDBJ whole genome shotgun (WGS) entry which is preliminary data.</text>
</comment>
<dbReference type="OrthoDB" id="17907at2759"/>
<feature type="non-terminal residue" evidence="2">
    <location>
        <position position="124"/>
    </location>
</feature>
<dbReference type="PANTHER" id="PTHR32170:SF3">
    <property type="entry name" value="PROTEASOME ACTIVATOR COMPLEX SUBUNIT 4"/>
    <property type="match status" value="1"/>
</dbReference>
<evidence type="ECO:0000259" key="1">
    <source>
        <dbReference type="Pfam" id="PF23096"/>
    </source>
</evidence>
<accession>A0A8J1UJI3</accession>
<dbReference type="EMBL" id="CAIIXF020000008">
    <property type="protein sequence ID" value="CAH1792985.1"/>
    <property type="molecule type" value="Genomic_DNA"/>
</dbReference>
<dbReference type="AlphaFoldDB" id="A0A8J1UJI3"/>
<dbReference type="GO" id="GO:0010499">
    <property type="term" value="P:proteasomal ubiquitin-independent protein catabolic process"/>
    <property type="evidence" value="ECO:0007669"/>
    <property type="project" value="TreeGrafter"/>
</dbReference>
<reference evidence="2" key="1">
    <citation type="submission" date="2022-03" db="EMBL/GenBank/DDBJ databases">
        <authorList>
            <person name="Martin C."/>
        </authorList>
    </citation>
    <scope>NUCLEOTIDE SEQUENCE</scope>
</reference>
<protein>
    <recommendedName>
        <fullName evidence="1">Proteasome activator complex subunit 4-like HEAT repeat-like domain-containing protein</fullName>
    </recommendedName>
</protein>
<proteinExistence type="predicted"/>
<gene>
    <name evidence="2" type="ORF">OFUS_LOCUS17891</name>
</gene>
<dbReference type="GO" id="GO:0005634">
    <property type="term" value="C:nucleus"/>
    <property type="evidence" value="ECO:0007669"/>
    <property type="project" value="TreeGrafter"/>
</dbReference>
<dbReference type="GO" id="GO:0016504">
    <property type="term" value="F:peptidase activator activity"/>
    <property type="evidence" value="ECO:0007669"/>
    <property type="project" value="InterPro"/>
</dbReference>
<dbReference type="GO" id="GO:0070628">
    <property type="term" value="F:proteasome binding"/>
    <property type="evidence" value="ECO:0007669"/>
    <property type="project" value="InterPro"/>
</dbReference>
<organism evidence="2 3">
    <name type="scientific">Owenia fusiformis</name>
    <name type="common">Polychaete worm</name>
    <dbReference type="NCBI Taxonomy" id="6347"/>
    <lineage>
        <taxon>Eukaryota</taxon>
        <taxon>Metazoa</taxon>
        <taxon>Spiralia</taxon>
        <taxon>Lophotrochozoa</taxon>
        <taxon>Annelida</taxon>
        <taxon>Polychaeta</taxon>
        <taxon>Sedentaria</taxon>
        <taxon>Canalipalpata</taxon>
        <taxon>Sabellida</taxon>
        <taxon>Oweniida</taxon>
        <taxon>Oweniidae</taxon>
        <taxon>Owenia</taxon>
    </lineage>
</organism>
<dbReference type="Proteomes" id="UP000749559">
    <property type="component" value="Unassembled WGS sequence"/>
</dbReference>
<evidence type="ECO:0000313" key="2">
    <source>
        <dbReference type="EMBL" id="CAH1792985.1"/>
    </source>
</evidence>
<keyword evidence="3" id="KW-1185">Reference proteome</keyword>